<dbReference type="Proteomes" id="UP000009026">
    <property type="component" value="Chromosome"/>
</dbReference>
<dbReference type="AlphaFoldDB" id="A0A0H4X8W5"/>
<accession>A0A0H4X8W5</accession>
<dbReference type="KEGG" id="mym:A176_001219"/>
<feature type="region of interest" description="Disordered" evidence="1">
    <location>
        <begin position="1"/>
        <end position="35"/>
    </location>
</feature>
<proteinExistence type="predicted"/>
<protein>
    <submittedName>
        <fullName evidence="2">Uncharacterized protein</fullName>
    </submittedName>
</protein>
<gene>
    <name evidence="2" type="ORF">A176_001219</name>
</gene>
<name>A0A0H4X8W5_9BACT</name>
<evidence type="ECO:0000256" key="1">
    <source>
        <dbReference type="SAM" id="MobiDB-lite"/>
    </source>
</evidence>
<organism evidence="2 3">
    <name type="scientific">Pseudomyxococcus hansupus</name>
    <dbReference type="NCBI Taxonomy" id="1297742"/>
    <lineage>
        <taxon>Bacteria</taxon>
        <taxon>Pseudomonadati</taxon>
        <taxon>Myxococcota</taxon>
        <taxon>Myxococcia</taxon>
        <taxon>Myxococcales</taxon>
        <taxon>Cystobacterineae</taxon>
        <taxon>Myxococcaceae</taxon>
        <taxon>Pseudomyxococcus</taxon>
    </lineage>
</organism>
<dbReference type="STRING" id="1297742.A176_001219"/>
<dbReference type="PATRIC" id="fig|1297742.4.peg.1237"/>
<keyword evidence="3" id="KW-1185">Reference proteome</keyword>
<evidence type="ECO:0000313" key="3">
    <source>
        <dbReference type="Proteomes" id="UP000009026"/>
    </source>
</evidence>
<reference evidence="2 3" key="1">
    <citation type="journal article" date="2016" name="PLoS ONE">
        <title>Complete Genome Sequence and Comparative Genomics of a Novel Myxobacterium Myxococcus hansupus.</title>
        <authorList>
            <person name="Sharma G."/>
            <person name="Narwani T."/>
            <person name="Subramanian S."/>
        </authorList>
    </citation>
    <scope>NUCLEOTIDE SEQUENCE [LARGE SCALE GENOMIC DNA]</scope>
    <source>
        <strain evidence="3">mixupus</strain>
    </source>
</reference>
<sequence>MSLLVGPEDIPDDAATHHDASSPSAPGIGRSVHERRHDARWELAALHRA</sequence>
<evidence type="ECO:0000313" key="2">
    <source>
        <dbReference type="EMBL" id="AKQ64307.1"/>
    </source>
</evidence>
<dbReference type="EMBL" id="CP012109">
    <property type="protein sequence ID" value="AKQ64307.1"/>
    <property type="molecule type" value="Genomic_DNA"/>
</dbReference>